<dbReference type="EMBL" id="GU474844">
    <property type="protein sequence ID" value="ADI16714.1"/>
    <property type="molecule type" value="Genomic_DNA"/>
</dbReference>
<accession>E0XQM3</accession>
<name>E0XQM3_9GAMM</name>
<protein>
    <submittedName>
        <fullName evidence="1">Uncharacterized protein</fullName>
    </submittedName>
</protein>
<organism evidence="1">
    <name type="scientific">uncultured gamma proteobacterium HF0010_05D02</name>
    <dbReference type="NCBI Taxonomy" id="710978"/>
    <lineage>
        <taxon>Bacteria</taxon>
        <taxon>Pseudomonadati</taxon>
        <taxon>Pseudomonadota</taxon>
        <taxon>Gammaproteobacteria</taxon>
        <taxon>environmental samples</taxon>
    </lineage>
</organism>
<proteinExistence type="predicted"/>
<evidence type="ECO:0000313" key="1">
    <source>
        <dbReference type="EMBL" id="ADI16714.1"/>
    </source>
</evidence>
<reference evidence="1" key="1">
    <citation type="journal article" date="2011" name="Environ. Microbiol.">
        <title>Time-series analyses of Monterey Bay coastal microbial picoplankton using a 'genome proxy' microarray.</title>
        <authorList>
            <person name="Rich V.I."/>
            <person name="Pham V.D."/>
            <person name="Eppley J."/>
            <person name="Shi Y."/>
            <person name="DeLong E.F."/>
        </authorList>
    </citation>
    <scope>NUCLEOTIDE SEQUENCE</scope>
</reference>
<sequence>MLCKQHKSHLNRVGKLKLKLSQVINPATHNDLSHHPVSSYVCQAHQTTWIIWSSRTSN</sequence>
<dbReference type="AlphaFoldDB" id="E0XQM3"/>